<keyword evidence="3 6" id="KW-0560">Oxidoreductase</keyword>
<keyword evidence="1 6" id="KW-0285">Flavoprotein</keyword>
<dbReference type="GO" id="GO:0019430">
    <property type="term" value="P:removal of superoxide radicals"/>
    <property type="evidence" value="ECO:0007669"/>
    <property type="project" value="UniProtKB-UniRule"/>
</dbReference>
<dbReference type="EMBL" id="MHIF01000066">
    <property type="protein sequence ID" value="OGY46017.1"/>
    <property type="molecule type" value="Genomic_DNA"/>
</dbReference>
<gene>
    <name evidence="9" type="ORF">A2663_00775</name>
</gene>
<dbReference type="GO" id="GO:0004791">
    <property type="term" value="F:thioredoxin-disulfide reductase (NADPH) activity"/>
    <property type="evidence" value="ECO:0007669"/>
    <property type="project" value="UniProtKB-UniRule"/>
</dbReference>
<dbReference type="PRINTS" id="PR00469">
    <property type="entry name" value="PNDRDTASEII"/>
</dbReference>
<reference evidence="9 10" key="1">
    <citation type="journal article" date="2016" name="Nat. Commun.">
        <title>Thousands of microbial genomes shed light on interconnected biogeochemical processes in an aquifer system.</title>
        <authorList>
            <person name="Anantharaman K."/>
            <person name="Brown C.T."/>
            <person name="Hug L.A."/>
            <person name="Sharon I."/>
            <person name="Castelle C.J."/>
            <person name="Probst A.J."/>
            <person name="Thomas B.C."/>
            <person name="Singh A."/>
            <person name="Wilkins M.J."/>
            <person name="Karaoz U."/>
            <person name="Brodie E.L."/>
            <person name="Williams K.H."/>
            <person name="Hubbard S.S."/>
            <person name="Banfield J.F."/>
        </authorList>
    </citation>
    <scope>NUCLEOTIDE SEQUENCE [LARGE SCALE GENOMIC DNA]</scope>
</reference>
<dbReference type="PROSITE" id="PS00573">
    <property type="entry name" value="PYRIDINE_REDOX_2"/>
    <property type="match status" value="1"/>
</dbReference>
<evidence type="ECO:0000256" key="7">
    <source>
        <dbReference type="RuleBase" id="RU003881"/>
    </source>
</evidence>
<evidence type="ECO:0000256" key="4">
    <source>
        <dbReference type="ARBA" id="ARBA00023157"/>
    </source>
</evidence>
<evidence type="ECO:0000313" key="10">
    <source>
        <dbReference type="Proteomes" id="UP000178432"/>
    </source>
</evidence>
<dbReference type="PRINTS" id="PR00368">
    <property type="entry name" value="FADPNR"/>
</dbReference>
<dbReference type="InterPro" id="IPR008255">
    <property type="entry name" value="Pyr_nucl-diS_OxRdtase_2_AS"/>
</dbReference>
<keyword evidence="2 6" id="KW-0274">FAD</keyword>
<accession>A0A1G1Y384</accession>
<evidence type="ECO:0000256" key="2">
    <source>
        <dbReference type="ARBA" id="ARBA00022827"/>
    </source>
</evidence>
<evidence type="ECO:0000256" key="1">
    <source>
        <dbReference type="ARBA" id="ARBA00022630"/>
    </source>
</evidence>
<name>A0A1G1Y384_9BACT</name>
<dbReference type="Proteomes" id="UP000178432">
    <property type="component" value="Unassembled WGS sequence"/>
</dbReference>
<dbReference type="SUPFAM" id="SSF51905">
    <property type="entry name" value="FAD/NAD(P)-binding domain"/>
    <property type="match status" value="1"/>
</dbReference>
<evidence type="ECO:0000259" key="8">
    <source>
        <dbReference type="Pfam" id="PF07992"/>
    </source>
</evidence>
<dbReference type="AlphaFoldDB" id="A0A1G1Y384"/>
<evidence type="ECO:0000256" key="5">
    <source>
        <dbReference type="ARBA" id="ARBA00023284"/>
    </source>
</evidence>
<keyword evidence="5 6" id="KW-0676">Redox-active center</keyword>
<comment type="similarity">
    <text evidence="6">Belongs to the class-II pyridine nucleotide-disulfide oxidoreductase family.</text>
</comment>
<dbReference type="EC" id="1.8.1.9" evidence="6"/>
<dbReference type="InterPro" id="IPR005982">
    <property type="entry name" value="Thioredox_Rdtase"/>
</dbReference>
<protein>
    <recommendedName>
        <fullName evidence="6">Thioredoxin reductase</fullName>
        <ecNumber evidence="6">1.8.1.9</ecNumber>
    </recommendedName>
</protein>
<dbReference type="GO" id="GO:0005737">
    <property type="term" value="C:cytoplasm"/>
    <property type="evidence" value="ECO:0007669"/>
    <property type="project" value="InterPro"/>
</dbReference>
<evidence type="ECO:0000313" key="9">
    <source>
        <dbReference type="EMBL" id="OGY46017.1"/>
    </source>
</evidence>
<dbReference type="Gene3D" id="3.50.50.60">
    <property type="entry name" value="FAD/NAD(P)-binding domain"/>
    <property type="match status" value="2"/>
</dbReference>
<dbReference type="InterPro" id="IPR023753">
    <property type="entry name" value="FAD/NAD-binding_dom"/>
</dbReference>
<comment type="caution">
    <text evidence="9">The sequence shown here is derived from an EMBL/GenBank/DDBJ whole genome shotgun (WGS) entry which is preliminary data.</text>
</comment>
<comment type="subunit">
    <text evidence="6">Homodimer.</text>
</comment>
<keyword evidence="7" id="KW-0521">NADP</keyword>
<proteinExistence type="inferred from homology"/>
<comment type="cofactor">
    <cofactor evidence="7">
        <name>FAD</name>
        <dbReference type="ChEBI" id="CHEBI:57692"/>
    </cofactor>
    <text evidence="7">Binds 1 FAD per subunit.</text>
</comment>
<sequence>MENEIFDIIIIGAGPAGLTAGLYASRRTLKTLILTKDLGGQAAITYDVENYPGVQVIDGPALMEKFKEQAQNFGAGIKFGEVRAINQKDGLFIIKTASEEFQAKSLILAFGLLPRDLDIPGEQKFKGRGVSYCAVCDGPLYKNKIAAVVGGGNAALDAAEYLAKLAAKVYLIHRRDQFRGEEVIVERLKKDPKVEMVLSSQIVEIKGGNFVEAVVLKENGGDKTREIKVSGVFVEIGYVAKTELVKNLVKLNEKGEIITDKNTSTSCPGIFACGDVTDCGYKQIVISAGEGAKAALQAYKYLCLRGGEKILPDWERKW</sequence>
<dbReference type="PANTHER" id="PTHR48105">
    <property type="entry name" value="THIOREDOXIN REDUCTASE 1-RELATED-RELATED"/>
    <property type="match status" value="1"/>
</dbReference>
<organism evidence="9 10">
    <name type="scientific">Candidatus Buchananbacteria bacterium RIFCSPHIGHO2_01_FULL_46_12</name>
    <dbReference type="NCBI Taxonomy" id="1797536"/>
    <lineage>
        <taxon>Bacteria</taxon>
        <taxon>Candidatus Buchananiibacteriota</taxon>
    </lineage>
</organism>
<dbReference type="InterPro" id="IPR050097">
    <property type="entry name" value="Ferredoxin-NADP_redctase_2"/>
</dbReference>
<comment type="catalytic activity">
    <reaction evidence="6">
        <text>[thioredoxin]-dithiol + NADP(+) = [thioredoxin]-disulfide + NADPH + H(+)</text>
        <dbReference type="Rhea" id="RHEA:20345"/>
        <dbReference type="Rhea" id="RHEA-COMP:10698"/>
        <dbReference type="Rhea" id="RHEA-COMP:10700"/>
        <dbReference type="ChEBI" id="CHEBI:15378"/>
        <dbReference type="ChEBI" id="CHEBI:29950"/>
        <dbReference type="ChEBI" id="CHEBI:50058"/>
        <dbReference type="ChEBI" id="CHEBI:57783"/>
        <dbReference type="ChEBI" id="CHEBI:58349"/>
        <dbReference type="EC" id="1.8.1.9"/>
    </reaction>
</comment>
<dbReference type="NCBIfam" id="TIGR01292">
    <property type="entry name" value="TRX_reduct"/>
    <property type="match status" value="1"/>
</dbReference>
<dbReference type="InterPro" id="IPR036188">
    <property type="entry name" value="FAD/NAD-bd_sf"/>
</dbReference>
<dbReference type="Pfam" id="PF07992">
    <property type="entry name" value="Pyr_redox_2"/>
    <property type="match status" value="1"/>
</dbReference>
<feature type="domain" description="FAD/NAD(P)-binding" evidence="8">
    <location>
        <begin position="6"/>
        <end position="291"/>
    </location>
</feature>
<evidence type="ECO:0000256" key="3">
    <source>
        <dbReference type="ARBA" id="ARBA00023002"/>
    </source>
</evidence>
<keyword evidence="4" id="KW-1015">Disulfide bond</keyword>
<evidence type="ECO:0000256" key="6">
    <source>
        <dbReference type="RuleBase" id="RU003880"/>
    </source>
</evidence>